<organism evidence="3 4">
    <name type="scientific">Bodo saltans</name>
    <name type="common">Flagellated protozoan</name>
    <dbReference type="NCBI Taxonomy" id="75058"/>
    <lineage>
        <taxon>Eukaryota</taxon>
        <taxon>Discoba</taxon>
        <taxon>Euglenozoa</taxon>
        <taxon>Kinetoplastea</taxon>
        <taxon>Metakinetoplastina</taxon>
        <taxon>Eubodonida</taxon>
        <taxon>Bodonidae</taxon>
        <taxon>Bodo</taxon>
    </lineage>
</organism>
<feature type="region of interest" description="Disordered" evidence="1">
    <location>
        <begin position="1019"/>
        <end position="1178"/>
    </location>
</feature>
<sequence length="1512" mass="162871">RRTLMAYTEVAGTVFVSQPLTFVDDLLAEGEGDCISILCVEEIHDTVFVMYQTVSLTILTGYNLSSQLKYLPVVLGTSGQTCGGITYDVSSGIGLVGLSALVIKFSVNNIEGGVLTNTSAAPQLSTYGQRSLDSSAQLTPPFVIDDDLGVVYAGYQSETGVRILRFLLLETNSLTPTIATRAGDTLLTLTGRGLQRVWGRRNATSFSPSSPVGLTMEMKCQIGDVTVPALFLHRSTSASSSRANPSNITVVCVTTEIESSLVCVPQYVELSIDGIFFTENQNTLQRPREPQLVAASPSFSLVRTASVITISGRSITDSPFVTCLFYDINLFPNGTSRKAVSSDSTITTSSITSTNTTSLMSSLATAFYLISAPAVAVDLVQSTFLCQAPNISFPTTTGGLLVMSLDAQMYSSNTLPFLVYGDAVGFVFETSSTSMAYSVVSSPNASLAPLLTLYITDGQNNRLLALDALSNRTAQIVGIPSSITLESSSQRNGTTTNNASFLSAQCTLGVCVFSHLMVRSPTVGTYSFNVTVGSWTVGANVTSSLNTTASSGRSGQRQTAMTLDASTTTSSDSTSSSQVIMVYSTWAVKSFDIVVVAGDIVAISVVSPPYLVLTFTSTSDLGITTTVTMNVVYPYAPAPNPTVVAAQDSAGNLIVAVSGDSVNAELIQLVSGQSITTTSPVLNMSAVQSLGDASFSSNGYATVASSLTPALGYLYLIRFTLDGVATTGSSSGGGTQQQTSGSSIYKDTEVFAVQCTTTDEFQVKDELTCRPCDTATAFCNGTEYYSAKPGYWRAPTSIVIYPCTIASACASGGSRCSVGTTGIGCSVCSDGWAQLYNGECAQCPSKVLSIVLIVCAIVILLVSVALITILVTQYSNRTKNRIGNAVVCLIILLSYLQLLVMLDSLAYLNLPDNVNEVLGAVGMVVSFRVYRMQAVQCLLRSFGLKQVHMFLVYVVFLIVVTPFIALIAHVILRKWPGALMLSKHVLQRRKKYWKVMAFDAFLAGKLNDKTGREAFKRQRRIMKMDENGDNGTTNNNNQDRREGLASRGRDNAMNSEFSDSASGVAATSSNILPSSSQRPPPGKKLSPVSAPLTPLDQSRRSAATSRYARRTSQSLASEMDGATSGGGASDSERRRRVGGGDDPLNGSVSISMSKPPEGRAGGTRSKKSSQPPADAEPDDDPDAALLLYFKGHQRKALLLTSFQTLLFLLFVTVAGLTLQAFDCVGYDVGLDVGVTQVMRSDTEVECAGDSYQRLRILAGLAQGVYIIFVPLVALFYALLGARIYGEDSFRAYTAFLTFGLRDKSVFWSSFCFLRIAILIAALTFLEDRSAANIYMWLATLFLVAQRKLRPWTVHVHGQLEFAAQSFVIILSNLAVLFAHLDEDTQATARTTLGYFVIVVGMIIPTVLIWNMVSFAVHIAYRRRRRDAMQDPEDPLHPVPVSAKRAREIKDRMDDILVTSSEEEENINERRRLESLKKRKNAKKDRLRKLQDVQDERTRLKWKGIASRMSAPA</sequence>
<feature type="region of interest" description="Disordered" evidence="1">
    <location>
        <begin position="1459"/>
        <end position="1489"/>
    </location>
</feature>
<evidence type="ECO:0000313" key="3">
    <source>
        <dbReference type="EMBL" id="CUG93799.1"/>
    </source>
</evidence>
<feature type="transmembrane region" description="Helical" evidence="2">
    <location>
        <begin position="1392"/>
        <end position="1420"/>
    </location>
</feature>
<feature type="compositionally biased region" description="Basic and acidic residues" evidence="1">
    <location>
        <begin position="1466"/>
        <end position="1475"/>
    </location>
</feature>
<feature type="compositionally biased region" description="Low complexity" evidence="1">
    <location>
        <begin position="1100"/>
        <end position="1114"/>
    </location>
</feature>
<feature type="transmembrane region" description="Helical" evidence="2">
    <location>
        <begin position="882"/>
        <end position="902"/>
    </location>
</feature>
<feature type="transmembrane region" description="Helical" evidence="2">
    <location>
        <begin position="950"/>
        <end position="972"/>
    </location>
</feature>
<feature type="non-terminal residue" evidence="3">
    <location>
        <position position="1"/>
    </location>
</feature>
<keyword evidence="2 3" id="KW-0812">Transmembrane</keyword>
<feature type="compositionally biased region" description="Basic residues" evidence="1">
    <location>
        <begin position="1476"/>
        <end position="1486"/>
    </location>
</feature>
<name>A0A0S4JU81_BODSA</name>
<dbReference type="Proteomes" id="UP000051952">
    <property type="component" value="Unassembled WGS sequence"/>
</dbReference>
<feature type="transmembrane region" description="Helical" evidence="2">
    <location>
        <begin position="1305"/>
        <end position="1325"/>
    </location>
</feature>
<feature type="transmembrane region" description="Helical" evidence="2">
    <location>
        <begin position="1361"/>
        <end position="1380"/>
    </location>
</feature>
<evidence type="ECO:0000256" key="1">
    <source>
        <dbReference type="SAM" id="MobiDB-lite"/>
    </source>
</evidence>
<feature type="compositionally biased region" description="Basic and acidic residues" evidence="1">
    <location>
        <begin position="1038"/>
        <end position="1050"/>
    </location>
</feature>
<reference evidence="4" key="1">
    <citation type="submission" date="2015-09" db="EMBL/GenBank/DDBJ databases">
        <authorList>
            <consortium name="Pathogen Informatics"/>
        </authorList>
    </citation>
    <scope>NUCLEOTIDE SEQUENCE [LARGE SCALE GENOMIC DNA]</scope>
    <source>
        <strain evidence="4">Lake Konstanz</strain>
    </source>
</reference>
<dbReference type="EMBL" id="CYKH01002196">
    <property type="protein sequence ID" value="CUG93799.1"/>
    <property type="molecule type" value="Genomic_DNA"/>
</dbReference>
<accession>A0A0S4JU81</accession>
<gene>
    <name evidence="3" type="ORF">BSAL_44835</name>
</gene>
<evidence type="ECO:0000313" key="4">
    <source>
        <dbReference type="Proteomes" id="UP000051952"/>
    </source>
</evidence>
<feature type="transmembrane region" description="Helical" evidence="2">
    <location>
        <begin position="847"/>
        <end position="870"/>
    </location>
</feature>
<keyword evidence="4" id="KW-1185">Reference proteome</keyword>
<evidence type="ECO:0000256" key="2">
    <source>
        <dbReference type="SAM" id="Phobius"/>
    </source>
</evidence>
<dbReference type="VEuPathDB" id="TriTrypDB:BSAL_44835"/>
<keyword evidence="2" id="KW-1133">Transmembrane helix</keyword>
<feature type="compositionally biased region" description="Polar residues" evidence="1">
    <location>
        <begin position="1052"/>
        <end position="1077"/>
    </location>
</feature>
<dbReference type="OMA" id="ETSTECF"/>
<feature type="compositionally biased region" description="Polar residues" evidence="1">
    <location>
        <begin position="546"/>
        <end position="565"/>
    </location>
</feature>
<feature type="transmembrane region" description="Helical" evidence="2">
    <location>
        <begin position="1263"/>
        <end position="1284"/>
    </location>
</feature>
<protein>
    <submittedName>
        <fullName evidence="3">Transmembrane protein, putative</fullName>
    </submittedName>
</protein>
<dbReference type="PANTHER" id="PTHR11319">
    <property type="entry name" value="G PROTEIN-COUPLED RECEPTOR-RELATED"/>
    <property type="match status" value="1"/>
</dbReference>
<feature type="transmembrane region" description="Helical" evidence="2">
    <location>
        <begin position="1196"/>
        <end position="1221"/>
    </location>
</feature>
<feature type="region of interest" description="Disordered" evidence="1">
    <location>
        <begin position="546"/>
        <end position="573"/>
    </location>
</feature>
<dbReference type="PANTHER" id="PTHR11319:SF35">
    <property type="entry name" value="OUTER MEMBRANE PROTEIN PMPC-RELATED"/>
    <property type="match status" value="1"/>
</dbReference>
<proteinExistence type="predicted"/>
<keyword evidence="2" id="KW-0472">Membrane</keyword>